<dbReference type="PANTHER" id="PTHR33116">
    <property type="entry name" value="REVERSE TRANSCRIPTASE ZINC-BINDING DOMAIN-CONTAINING PROTEIN-RELATED-RELATED"/>
    <property type="match status" value="1"/>
</dbReference>
<keyword evidence="3" id="KW-1185">Reference proteome</keyword>
<evidence type="ECO:0000313" key="2">
    <source>
        <dbReference type="EMBL" id="GJT83240.1"/>
    </source>
</evidence>
<sequence length="525" mass="60895">MHDGTWITDPPQIKDAFLNFLKEKFQAHDSHIIFSPLVHSTGLCLNDRDFLEIHVTLKEVKIAVWDCGSNKSLGTDGFSFSFVKKYWDLLKKDIFKFVDSFLASGMIPQGANSSFFMLILNVSNPIHIKDFHPIPLIGIQYKIIAKILANREVIDWFKKIKKKMLIFKVDFKKAFDSVSWKYLDFVLLISSGLIRGIKIGSSNITLSYLFYAYDVIITTDWNSGDLDNIIRVLHVFYLASGLKINIHKSNIFGIGVPNGDVVDMARRTSCASGIFPFTYLGLLIGLFRLDPDKDCFIIDRISNGQWKWNWSREDISVRNKSYLRELLLEISLVDIIMEEDSCVWDMAIEDIFLVGDTRRLIDAKILPTLVPPTSWDKTLPRKVNILIWRLALDRLPRRLNLSAQGMDITSIACPSCNGNVESSSHIFFYCDFAKEIWRLIRSWYDFPLPTFTSYGHWRSCFTSWQAPKQKSPRLYIIVFASFWWIWRFNSSVIFCPHPLRKGDMFDNIRSLSFYWLSYRGRMSCS</sequence>
<dbReference type="Pfam" id="PF13966">
    <property type="entry name" value="zf-RVT"/>
    <property type="match status" value="1"/>
</dbReference>
<proteinExistence type="predicted"/>
<organism evidence="2 3">
    <name type="scientific">Tanacetum coccineum</name>
    <dbReference type="NCBI Taxonomy" id="301880"/>
    <lineage>
        <taxon>Eukaryota</taxon>
        <taxon>Viridiplantae</taxon>
        <taxon>Streptophyta</taxon>
        <taxon>Embryophyta</taxon>
        <taxon>Tracheophyta</taxon>
        <taxon>Spermatophyta</taxon>
        <taxon>Magnoliopsida</taxon>
        <taxon>eudicotyledons</taxon>
        <taxon>Gunneridae</taxon>
        <taxon>Pentapetalae</taxon>
        <taxon>asterids</taxon>
        <taxon>campanulids</taxon>
        <taxon>Asterales</taxon>
        <taxon>Asteraceae</taxon>
        <taxon>Asteroideae</taxon>
        <taxon>Anthemideae</taxon>
        <taxon>Anthemidinae</taxon>
        <taxon>Tanacetum</taxon>
    </lineage>
</organism>
<keyword evidence="2" id="KW-0808">Transferase</keyword>
<reference evidence="2" key="1">
    <citation type="journal article" date="2022" name="Int. J. Mol. Sci.">
        <title>Draft Genome of Tanacetum Coccineum: Genomic Comparison of Closely Related Tanacetum-Family Plants.</title>
        <authorList>
            <person name="Yamashiro T."/>
            <person name="Shiraishi A."/>
            <person name="Nakayama K."/>
            <person name="Satake H."/>
        </authorList>
    </citation>
    <scope>NUCLEOTIDE SEQUENCE</scope>
</reference>
<evidence type="ECO:0000259" key="1">
    <source>
        <dbReference type="Pfam" id="PF13966"/>
    </source>
</evidence>
<reference evidence="2" key="2">
    <citation type="submission" date="2022-01" db="EMBL/GenBank/DDBJ databases">
        <authorList>
            <person name="Yamashiro T."/>
            <person name="Shiraishi A."/>
            <person name="Satake H."/>
            <person name="Nakayama K."/>
        </authorList>
    </citation>
    <scope>NUCLEOTIDE SEQUENCE</scope>
</reference>
<comment type="caution">
    <text evidence="2">The sequence shown here is derived from an EMBL/GenBank/DDBJ whole genome shotgun (WGS) entry which is preliminary data.</text>
</comment>
<dbReference type="Proteomes" id="UP001151760">
    <property type="component" value="Unassembled WGS sequence"/>
</dbReference>
<dbReference type="InterPro" id="IPR026960">
    <property type="entry name" value="RVT-Znf"/>
</dbReference>
<dbReference type="GO" id="GO:0003964">
    <property type="term" value="F:RNA-directed DNA polymerase activity"/>
    <property type="evidence" value="ECO:0007669"/>
    <property type="project" value="UniProtKB-KW"/>
</dbReference>
<dbReference type="PANTHER" id="PTHR33116:SF78">
    <property type="entry name" value="OS12G0587133 PROTEIN"/>
    <property type="match status" value="1"/>
</dbReference>
<dbReference type="EMBL" id="BQNB010019245">
    <property type="protein sequence ID" value="GJT83240.1"/>
    <property type="molecule type" value="Genomic_DNA"/>
</dbReference>
<gene>
    <name evidence="2" type="ORF">Tco_1057582</name>
</gene>
<keyword evidence="2" id="KW-0695">RNA-directed DNA polymerase</keyword>
<name>A0ABQ5H5T4_9ASTR</name>
<evidence type="ECO:0000313" key="3">
    <source>
        <dbReference type="Proteomes" id="UP001151760"/>
    </source>
</evidence>
<accession>A0ABQ5H5T4</accession>
<keyword evidence="2" id="KW-0548">Nucleotidyltransferase</keyword>
<feature type="domain" description="Reverse transcriptase zinc-binding" evidence="1">
    <location>
        <begin position="374"/>
        <end position="437"/>
    </location>
</feature>
<protein>
    <submittedName>
        <fullName evidence="2">RNA-directed DNA polymerase, eukaryota, reverse transcriptase zinc-binding domain protein</fullName>
    </submittedName>
</protein>